<proteinExistence type="predicted"/>
<reference evidence="5 6" key="1">
    <citation type="journal article" date="2018" name="G3 (Bethesda)">
        <title>A High-Quality Reference Genome for the Invasive Mosquitofish Gambusia affinis Using a Chicago Library.</title>
        <authorList>
            <person name="Hoffberg S.L."/>
            <person name="Troendle N.J."/>
            <person name="Glenn T.C."/>
            <person name="Mahmud O."/>
            <person name="Louha S."/>
            <person name="Chalopin D."/>
            <person name="Bennetzen J.L."/>
            <person name="Mauricio R."/>
        </authorList>
    </citation>
    <scope>NUCLEOTIDE SEQUENCE [LARGE SCALE GENOMIC DNA]</scope>
    <source>
        <strain evidence="5">NE01/NJP1002.9</strain>
        <tissue evidence="5">Muscle</tissue>
    </source>
</reference>
<dbReference type="CDD" id="cd02947">
    <property type="entry name" value="TRX_family"/>
    <property type="match status" value="1"/>
</dbReference>
<keyword evidence="2" id="KW-0676">Redox-active center</keyword>
<feature type="domain" description="Thioredoxin" evidence="4">
    <location>
        <begin position="28"/>
        <end position="113"/>
    </location>
</feature>
<dbReference type="PROSITE" id="PS51352">
    <property type="entry name" value="THIOREDOXIN_2"/>
    <property type="match status" value="1"/>
</dbReference>
<evidence type="ECO:0000313" key="5">
    <source>
        <dbReference type="EMBL" id="PWA28850.1"/>
    </source>
</evidence>
<organism evidence="5 6">
    <name type="scientific">Gambusia affinis</name>
    <name type="common">Western mosquitofish</name>
    <name type="synonym">Heterandria affinis</name>
    <dbReference type="NCBI Taxonomy" id="33528"/>
    <lineage>
        <taxon>Eukaryota</taxon>
        <taxon>Metazoa</taxon>
        <taxon>Chordata</taxon>
        <taxon>Craniata</taxon>
        <taxon>Vertebrata</taxon>
        <taxon>Euteleostomi</taxon>
        <taxon>Actinopterygii</taxon>
        <taxon>Neopterygii</taxon>
        <taxon>Teleostei</taxon>
        <taxon>Neoteleostei</taxon>
        <taxon>Acanthomorphata</taxon>
        <taxon>Ovalentaria</taxon>
        <taxon>Atherinomorphae</taxon>
        <taxon>Cyprinodontiformes</taxon>
        <taxon>Poeciliidae</taxon>
        <taxon>Poeciliinae</taxon>
        <taxon>Gambusia</taxon>
    </lineage>
</organism>
<dbReference type="InterPro" id="IPR017937">
    <property type="entry name" value="Thioredoxin_CS"/>
</dbReference>
<dbReference type="Pfam" id="PF00085">
    <property type="entry name" value="Thioredoxin"/>
    <property type="match status" value="1"/>
</dbReference>
<accession>A0A315VYW4</accession>
<dbReference type="EMBL" id="NHOQ01000739">
    <property type="protein sequence ID" value="PWA28850.1"/>
    <property type="molecule type" value="Genomic_DNA"/>
</dbReference>
<evidence type="ECO:0000256" key="3">
    <source>
        <dbReference type="SAM" id="MobiDB-lite"/>
    </source>
</evidence>
<evidence type="ECO:0000256" key="1">
    <source>
        <dbReference type="ARBA" id="ARBA00023157"/>
    </source>
</evidence>
<evidence type="ECO:0000313" key="6">
    <source>
        <dbReference type="Proteomes" id="UP000250572"/>
    </source>
</evidence>
<dbReference type="AlphaFoldDB" id="A0A315VYW4"/>
<dbReference type="Gene3D" id="3.40.30.10">
    <property type="entry name" value="Glutaredoxin"/>
    <property type="match status" value="1"/>
</dbReference>
<keyword evidence="1" id="KW-1015">Disulfide bond</keyword>
<feature type="region of interest" description="Disordered" evidence="3">
    <location>
        <begin position="1"/>
        <end position="31"/>
    </location>
</feature>
<feature type="compositionally biased region" description="Polar residues" evidence="3">
    <location>
        <begin position="1"/>
        <end position="17"/>
    </location>
</feature>
<dbReference type="InterPro" id="IPR013766">
    <property type="entry name" value="Thioredoxin_domain"/>
</dbReference>
<feature type="non-terminal residue" evidence="5">
    <location>
        <position position="113"/>
    </location>
</feature>
<dbReference type="PRINTS" id="PR00421">
    <property type="entry name" value="THIOREDOXIN"/>
</dbReference>
<keyword evidence="6" id="KW-1185">Reference proteome</keyword>
<name>A0A315VYW4_GAMAF</name>
<evidence type="ECO:0000256" key="2">
    <source>
        <dbReference type="ARBA" id="ARBA00023284"/>
    </source>
</evidence>
<comment type="caution">
    <text evidence="5">The sequence shown here is derived from an EMBL/GenBank/DDBJ whole genome shotgun (WGS) entry which is preliminary data.</text>
</comment>
<gene>
    <name evidence="5" type="ORF">CCH79_00012874</name>
</gene>
<dbReference type="STRING" id="33528.ENSGAFP00000004605"/>
<protein>
    <recommendedName>
        <fullName evidence="4">Thioredoxin domain-containing protein</fullName>
    </recommendedName>
</protein>
<dbReference type="PROSITE" id="PS00194">
    <property type="entry name" value="THIOREDOXIN_1"/>
    <property type="match status" value="1"/>
</dbReference>
<sequence>MNLRTYQIQGGHSSGQSDFRGGTSPLPHPLSQHTAEFENILSQAGNKLVVVDFTATWCPPCQMIGPIFVKMAEDPANNNVIFLKVDVDDASDVSQKCGIRAMPTFQFYKNGQK</sequence>
<dbReference type="SUPFAM" id="SSF52833">
    <property type="entry name" value="Thioredoxin-like"/>
    <property type="match status" value="1"/>
</dbReference>
<dbReference type="PANTHER" id="PTHR46115">
    <property type="entry name" value="THIOREDOXIN-LIKE PROTEIN 1"/>
    <property type="match status" value="1"/>
</dbReference>
<dbReference type="Proteomes" id="UP000250572">
    <property type="component" value="Unassembled WGS sequence"/>
</dbReference>
<dbReference type="InterPro" id="IPR036249">
    <property type="entry name" value="Thioredoxin-like_sf"/>
</dbReference>
<evidence type="ECO:0000259" key="4">
    <source>
        <dbReference type="PROSITE" id="PS51352"/>
    </source>
</evidence>